<reference evidence="2" key="1">
    <citation type="journal article" date="2023" name="G3 (Bethesda)">
        <title>Genome assembly and association tests identify interacting loci associated with vigor, precocity, and sex in interspecific pistachio rootstocks.</title>
        <authorList>
            <person name="Palmer W."/>
            <person name="Jacygrad E."/>
            <person name="Sagayaradj S."/>
            <person name="Cavanaugh K."/>
            <person name="Han R."/>
            <person name="Bertier L."/>
            <person name="Beede B."/>
            <person name="Kafkas S."/>
            <person name="Golino D."/>
            <person name="Preece J."/>
            <person name="Michelmore R."/>
        </authorList>
    </citation>
    <scope>NUCLEOTIDE SEQUENCE [LARGE SCALE GENOMIC DNA]</scope>
</reference>
<proteinExistence type="predicted"/>
<comment type="caution">
    <text evidence="1">The sequence shown here is derived from an EMBL/GenBank/DDBJ whole genome shotgun (WGS) entry which is preliminary data.</text>
</comment>
<protein>
    <submittedName>
        <fullName evidence="1">Uncharacterized protein</fullName>
    </submittedName>
</protein>
<accession>A0ACC0YDA3</accession>
<sequence>MEETVGSSALQSCTDLIGDQFSLLYNYKTNFENLRAQVEKLTLVRQRVQHKILGAERIGKKNAPPPKIGVPRWVGWIFWTRGEGKLGVMRFVFVIREMDP</sequence>
<dbReference type="Proteomes" id="UP001163603">
    <property type="component" value="Chromosome 7"/>
</dbReference>
<name>A0ACC0YDA3_9ROSI</name>
<organism evidence="1 2">
    <name type="scientific">Pistacia integerrima</name>
    <dbReference type="NCBI Taxonomy" id="434235"/>
    <lineage>
        <taxon>Eukaryota</taxon>
        <taxon>Viridiplantae</taxon>
        <taxon>Streptophyta</taxon>
        <taxon>Embryophyta</taxon>
        <taxon>Tracheophyta</taxon>
        <taxon>Spermatophyta</taxon>
        <taxon>Magnoliopsida</taxon>
        <taxon>eudicotyledons</taxon>
        <taxon>Gunneridae</taxon>
        <taxon>Pentapetalae</taxon>
        <taxon>rosids</taxon>
        <taxon>malvids</taxon>
        <taxon>Sapindales</taxon>
        <taxon>Anacardiaceae</taxon>
        <taxon>Pistacia</taxon>
    </lineage>
</organism>
<keyword evidence="2" id="KW-1185">Reference proteome</keyword>
<evidence type="ECO:0000313" key="2">
    <source>
        <dbReference type="Proteomes" id="UP001163603"/>
    </source>
</evidence>
<dbReference type="EMBL" id="CM047742">
    <property type="protein sequence ID" value="KAJ0034888.1"/>
    <property type="molecule type" value="Genomic_DNA"/>
</dbReference>
<evidence type="ECO:0000313" key="1">
    <source>
        <dbReference type="EMBL" id="KAJ0034888.1"/>
    </source>
</evidence>
<gene>
    <name evidence="1" type="ORF">Pint_26096</name>
</gene>